<dbReference type="PRINTS" id="PR00598">
    <property type="entry name" value="HTHMARR"/>
</dbReference>
<comment type="caution">
    <text evidence="2">The sequence shown here is derived from an EMBL/GenBank/DDBJ whole genome shotgun (WGS) entry which is preliminary data.</text>
</comment>
<proteinExistence type="predicted"/>
<dbReference type="PANTHER" id="PTHR33164">
    <property type="entry name" value="TRANSCRIPTIONAL REGULATOR, MARR FAMILY"/>
    <property type="match status" value="1"/>
</dbReference>
<dbReference type="SMART" id="SM00347">
    <property type="entry name" value="HTH_MARR"/>
    <property type="match status" value="1"/>
</dbReference>
<dbReference type="SUPFAM" id="SSF46785">
    <property type="entry name" value="Winged helix' DNA-binding domain"/>
    <property type="match status" value="1"/>
</dbReference>
<reference evidence="2 3" key="1">
    <citation type="submission" date="2009-05" db="EMBL/GenBank/DDBJ databases">
        <authorList>
            <person name="Setubal J.C."/>
            <person name="Boyle S."/>
            <person name="Crasta O.R."/>
            <person name="Gillespie J.J."/>
            <person name="Kenyon R.W."/>
            <person name="Lu J."/>
            <person name="Mane S."/>
            <person name="Nagrani S."/>
            <person name="Shallom J.M."/>
            <person name="Shallom S."/>
            <person name="Shukla M."/>
            <person name="Snyder E.E."/>
            <person name="Sobral B.W."/>
            <person name="Wattam A.R."/>
            <person name="Will R."/>
            <person name="Williams K."/>
            <person name="Yoo H."/>
            <person name="Munk C."/>
            <person name="Tapia R."/>
            <person name="Green L."/>
            <person name="Rogers Y."/>
            <person name="Detter J.C."/>
            <person name="Bruce D."/>
            <person name="Brettin T.S."/>
            <person name="Tsolis R."/>
        </authorList>
    </citation>
    <scope>NUCLEOTIDE SEQUENCE [LARGE SCALE GENOMIC DNA]</scope>
    <source>
        <strain evidence="2 3">LMG 3301</strain>
    </source>
</reference>
<evidence type="ECO:0000313" key="2">
    <source>
        <dbReference type="EMBL" id="EEQ96288.1"/>
    </source>
</evidence>
<feature type="domain" description="HTH marR-type" evidence="1">
    <location>
        <begin position="27"/>
        <end position="157"/>
    </location>
</feature>
<dbReference type="InterPro" id="IPR036390">
    <property type="entry name" value="WH_DNA-bd_sf"/>
</dbReference>
<dbReference type="EMBL" id="ACQA01000001">
    <property type="protein sequence ID" value="EEQ96288.1"/>
    <property type="molecule type" value="Genomic_DNA"/>
</dbReference>
<evidence type="ECO:0000313" key="3">
    <source>
        <dbReference type="Proteomes" id="UP000004386"/>
    </source>
</evidence>
<accession>C4WFJ1</accession>
<protein>
    <submittedName>
        <fullName evidence="2">MarR family transcriptional regulator</fullName>
    </submittedName>
</protein>
<sequence length="157" mass="17556">MGSNEFPVPHFDLARNYLRVYTRNMSHPCFCILLRQAARKTSSVYDNALAPLGINVAQFSTLRKIRRAGSISVTELAHLSELDRSTMGRNVKVLQRMGLIEPAASDDHRETSVTLTADGRDLVERGGPLWDQAQEEIETRLGEDGVEQLQHLLRALG</sequence>
<evidence type="ECO:0000259" key="1">
    <source>
        <dbReference type="PROSITE" id="PS50995"/>
    </source>
</evidence>
<dbReference type="PROSITE" id="PS50995">
    <property type="entry name" value="HTH_MARR_2"/>
    <property type="match status" value="1"/>
</dbReference>
<organism evidence="2 3">
    <name type="scientific">Brucella intermedia LMG 3301</name>
    <dbReference type="NCBI Taxonomy" id="641118"/>
    <lineage>
        <taxon>Bacteria</taxon>
        <taxon>Pseudomonadati</taxon>
        <taxon>Pseudomonadota</taxon>
        <taxon>Alphaproteobacteria</taxon>
        <taxon>Hyphomicrobiales</taxon>
        <taxon>Brucellaceae</taxon>
        <taxon>Brucella/Ochrobactrum group</taxon>
        <taxon>Brucella</taxon>
    </lineage>
</organism>
<dbReference type="Gene3D" id="1.10.10.10">
    <property type="entry name" value="Winged helix-like DNA-binding domain superfamily/Winged helix DNA-binding domain"/>
    <property type="match status" value="1"/>
</dbReference>
<dbReference type="Pfam" id="PF01047">
    <property type="entry name" value="MarR"/>
    <property type="match status" value="1"/>
</dbReference>
<dbReference type="HOGENOM" id="CLU_083287_35_3_5"/>
<dbReference type="Proteomes" id="UP000004386">
    <property type="component" value="Unassembled WGS sequence"/>
</dbReference>
<name>C4WFJ1_9HYPH</name>
<gene>
    <name evidence="2" type="ORF">OINT_1001713</name>
</gene>
<dbReference type="AlphaFoldDB" id="C4WFJ1"/>
<dbReference type="GO" id="GO:0003700">
    <property type="term" value="F:DNA-binding transcription factor activity"/>
    <property type="evidence" value="ECO:0007669"/>
    <property type="project" value="InterPro"/>
</dbReference>
<dbReference type="InterPro" id="IPR036388">
    <property type="entry name" value="WH-like_DNA-bd_sf"/>
</dbReference>
<dbReference type="InterPro" id="IPR039422">
    <property type="entry name" value="MarR/SlyA-like"/>
</dbReference>
<dbReference type="InterPro" id="IPR000835">
    <property type="entry name" value="HTH_MarR-typ"/>
</dbReference>
<dbReference type="PANTHER" id="PTHR33164:SF105">
    <property type="entry name" value="TRANSCRIPTIONAL REPRESSOR PROTEIN-RELATED"/>
    <property type="match status" value="1"/>
</dbReference>
<dbReference type="GO" id="GO:0006950">
    <property type="term" value="P:response to stress"/>
    <property type="evidence" value="ECO:0007669"/>
    <property type="project" value="TreeGrafter"/>
</dbReference>